<evidence type="ECO:0000256" key="5">
    <source>
        <dbReference type="ARBA" id="ARBA00023163"/>
    </source>
</evidence>
<dbReference type="Pfam" id="PF00158">
    <property type="entry name" value="Sigma54_activat"/>
    <property type="match status" value="1"/>
</dbReference>
<dbReference type="PROSITE" id="PS50110">
    <property type="entry name" value="RESPONSE_REGULATORY"/>
    <property type="match status" value="1"/>
</dbReference>
<reference evidence="9" key="1">
    <citation type="submission" date="2020-07" db="EMBL/GenBank/DDBJ databases">
        <title>Huge and variable diversity of episymbiotic CPR bacteria and DPANN archaea in groundwater ecosystems.</title>
        <authorList>
            <person name="He C.Y."/>
            <person name="Keren R."/>
            <person name="Whittaker M."/>
            <person name="Farag I.F."/>
            <person name="Doudna J."/>
            <person name="Cate J.H.D."/>
            <person name="Banfield J.F."/>
        </authorList>
    </citation>
    <scope>NUCLEOTIDE SEQUENCE</scope>
    <source>
        <strain evidence="9">NC_groundwater_1813_Pr3_B-0.1um_71_17</strain>
    </source>
</reference>
<keyword evidence="3" id="KW-0805">Transcription regulation</keyword>
<evidence type="ECO:0000313" key="10">
    <source>
        <dbReference type="Proteomes" id="UP000696931"/>
    </source>
</evidence>
<dbReference type="SUPFAM" id="SSF52172">
    <property type="entry name" value="CheY-like"/>
    <property type="match status" value="1"/>
</dbReference>
<dbReference type="GO" id="GO:0006355">
    <property type="term" value="P:regulation of DNA-templated transcription"/>
    <property type="evidence" value="ECO:0007669"/>
    <property type="project" value="InterPro"/>
</dbReference>
<dbReference type="PROSITE" id="PS50045">
    <property type="entry name" value="SIGMA54_INTERACT_4"/>
    <property type="match status" value="1"/>
</dbReference>
<proteinExistence type="predicted"/>
<accession>A0A933SFE6</accession>
<dbReference type="GO" id="GO:0000160">
    <property type="term" value="P:phosphorelay signal transduction system"/>
    <property type="evidence" value="ECO:0007669"/>
    <property type="project" value="InterPro"/>
</dbReference>
<keyword evidence="5" id="KW-0804">Transcription</keyword>
<dbReference type="EMBL" id="JACRIW010000050">
    <property type="protein sequence ID" value="MBI5169388.1"/>
    <property type="molecule type" value="Genomic_DNA"/>
</dbReference>
<dbReference type="SUPFAM" id="SSF52540">
    <property type="entry name" value="P-loop containing nucleoside triphosphate hydrolases"/>
    <property type="match status" value="1"/>
</dbReference>
<dbReference type="Pfam" id="PF00072">
    <property type="entry name" value="Response_reg"/>
    <property type="match status" value="1"/>
</dbReference>
<dbReference type="GO" id="GO:0005524">
    <property type="term" value="F:ATP binding"/>
    <property type="evidence" value="ECO:0007669"/>
    <property type="project" value="UniProtKB-KW"/>
</dbReference>
<name>A0A933SFE6_UNCEI</name>
<dbReference type="SUPFAM" id="SSF46689">
    <property type="entry name" value="Homeodomain-like"/>
    <property type="match status" value="1"/>
</dbReference>
<dbReference type="CDD" id="cd00009">
    <property type="entry name" value="AAA"/>
    <property type="match status" value="1"/>
</dbReference>
<dbReference type="Pfam" id="PF25601">
    <property type="entry name" value="AAA_lid_14"/>
    <property type="match status" value="1"/>
</dbReference>
<organism evidence="9 10">
    <name type="scientific">Eiseniibacteriota bacterium</name>
    <dbReference type="NCBI Taxonomy" id="2212470"/>
    <lineage>
        <taxon>Bacteria</taxon>
        <taxon>Candidatus Eiseniibacteriota</taxon>
    </lineage>
</organism>
<keyword evidence="2" id="KW-0067">ATP-binding</keyword>
<evidence type="ECO:0000256" key="4">
    <source>
        <dbReference type="ARBA" id="ARBA00023125"/>
    </source>
</evidence>
<dbReference type="InterPro" id="IPR002197">
    <property type="entry name" value="HTH_Fis"/>
</dbReference>
<dbReference type="Pfam" id="PF02954">
    <property type="entry name" value="HTH_8"/>
    <property type="match status" value="1"/>
</dbReference>
<evidence type="ECO:0000259" key="8">
    <source>
        <dbReference type="PROSITE" id="PS50110"/>
    </source>
</evidence>
<dbReference type="PROSITE" id="PS00676">
    <property type="entry name" value="SIGMA54_INTERACT_2"/>
    <property type="match status" value="1"/>
</dbReference>
<protein>
    <submittedName>
        <fullName evidence="9">Sigma-54-dependent Fis family transcriptional regulator</fullName>
    </submittedName>
</protein>
<dbReference type="InterPro" id="IPR025944">
    <property type="entry name" value="Sigma_54_int_dom_CS"/>
</dbReference>
<feature type="domain" description="Sigma-54 factor interaction" evidence="7">
    <location>
        <begin position="146"/>
        <end position="375"/>
    </location>
</feature>
<dbReference type="InterPro" id="IPR025943">
    <property type="entry name" value="Sigma_54_int_dom_ATP-bd_2"/>
</dbReference>
<evidence type="ECO:0000256" key="6">
    <source>
        <dbReference type="PROSITE-ProRule" id="PRU00169"/>
    </source>
</evidence>
<dbReference type="FunFam" id="3.40.50.300:FF:000006">
    <property type="entry name" value="DNA-binding transcriptional regulator NtrC"/>
    <property type="match status" value="1"/>
</dbReference>
<dbReference type="SMART" id="SM00448">
    <property type="entry name" value="REC"/>
    <property type="match status" value="1"/>
</dbReference>
<dbReference type="InterPro" id="IPR058031">
    <property type="entry name" value="AAA_lid_NorR"/>
</dbReference>
<dbReference type="PANTHER" id="PTHR32071">
    <property type="entry name" value="TRANSCRIPTIONAL REGULATORY PROTEIN"/>
    <property type="match status" value="1"/>
</dbReference>
<dbReference type="Proteomes" id="UP000696931">
    <property type="component" value="Unassembled WGS sequence"/>
</dbReference>
<dbReference type="PROSITE" id="PS00688">
    <property type="entry name" value="SIGMA54_INTERACT_3"/>
    <property type="match status" value="1"/>
</dbReference>
<dbReference type="InterPro" id="IPR027417">
    <property type="entry name" value="P-loop_NTPase"/>
</dbReference>
<keyword evidence="4" id="KW-0238">DNA-binding</keyword>
<dbReference type="SMART" id="SM00382">
    <property type="entry name" value="AAA"/>
    <property type="match status" value="1"/>
</dbReference>
<comment type="caution">
    <text evidence="9">The sequence shown here is derived from an EMBL/GenBank/DDBJ whole genome shotgun (WGS) entry which is preliminary data.</text>
</comment>
<dbReference type="InterPro" id="IPR002078">
    <property type="entry name" value="Sigma_54_int"/>
</dbReference>
<evidence type="ECO:0000256" key="2">
    <source>
        <dbReference type="ARBA" id="ARBA00022840"/>
    </source>
</evidence>
<dbReference type="InterPro" id="IPR011006">
    <property type="entry name" value="CheY-like_superfamily"/>
</dbReference>
<keyword evidence="1" id="KW-0547">Nucleotide-binding</keyword>
<evidence type="ECO:0000259" key="7">
    <source>
        <dbReference type="PROSITE" id="PS50045"/>
    </source>
</evidence>
<feature type="domain" description="Response regulatory" evidence="8">
    <location>
        <begin position="6"/>
        <end position="120"/>
    </location>
</feature>
<evidence type="ECO:0000256" key="3">
    <source>
        <dbReference type="ARBA" id="ARBA00023015"/>
    </source>
</evidence>
<dbReference type="InterPro" id="IPR001789">
    <property type="entry name" value="Sig_transdc_resp-reg_receiver"/>
</dbReference>
<dbReference type="Gene3D" id="3.40.50.300">
    <property type="entry name" value="P-loop containing nucleotide triphosphate hydrolases"/>
    <property type="match status" value="1"/>
</dbReference>
<dbReference type="Gene3D" id="1.10.8.60">
    <property type="match status" value="1"/>
</dbReference>
<dbReference type="GO" id="GO:0043565">
    <property type="term" value="F:sequence-specific DNA binding"/>
    <property type="evidence" value="ECO:0007669"/>
    <property type="project" value="InterPro"/>
</dbReference>
<dbReference type="Gene3D" id="1.10.10.60">
    <property type="entry name" value="Homeodomain-like"/>
    <property type="match status" value="1"/>
</dbReference>
<dbReference type="InterPro" id="IPR009057">
    <property type="entry name" value="Homeodomain-like_sf"/>
</dbReference>
<evidence type="ECO:0000256" key="1">
    <source>
        <dbReference type="ARBA" id="ARBA00022741"/>
    </source>
</evidence>
<dbReference type="InterPro" id="IPR003593">
    <property type="entry name" value="AAA+_ATPase"/>
</dbReference>
<keyword evidence="6" id="KW-0597">Phosphoprotein</keyword>
<dbReference type="AlphaFoldDB" id="A0A933SFE6"/>
<dbReference type="Gene3D" id="3.40.50.2300">
    <property type="match status" value="1"/>
</dbReference>
<feature type="modified residue" description="4-aspartylphosphate" evidence="6">
    <location>
        <position position="55"/>
    </location>
</feature>
<gene>
    <name evidence="9" type="ORF">HZA61_07875</name>
</gene>
<evidence type="ECO:0000313" key="9">
    <source>
        <dbReference type="EMBL" id="MBI5169388.1"/>
    </source>
</evidence>
<sequence length="466" mass="51542">MEEETRVLVVDDHGPARHTIANLVRRHGHSAVECDNVEDAFRAFDADRFDVVLSDVKMGVLGGFDLLRGIRKRAPHVPVVLITGQASVSDAMGAMDAGAFDYLSKPVEYVPLGQLLRRAIEHHRMVLREQELDEPGEAPPPELPSIIGKSRVMLAAFKRVAKAARGDANVLILGENGTGKEMVARALHRNSDRADKPFVAVNVAAIAAGVAESELFGHRRGAFTDARESRTGLFEQAHGGTLFLDEIGDLDMGLQVKLLRAIQERTIKPVGGNEEIEVDIRLVSATNRDLLRRVHEGRFREDLYYRINVVSISLPPLRERVEDIPQLASYFLARFGAKSGRRIPRLTDEALHALERYRWPGNVRELENVMQRSVQFCTDGLVTPDLLMLGEDELLAAVTSENVDEIGAAHLPAVGSHGFLPLRDKMELYMDEVIEATGGNLTQAAKILGVARRTLQRLSARRKHPA</sequence>